<gene>
    <name evidence="1" type="ORF">RHMOL_Rhmol11G0155700</name>
</gene>
<evidence type="ECO:0000313" key="2">
    <source>
        <dbReference type="Proteomes" id="UP001062846"/>
    </source>
</evidence>
<organism evidence="1 2">
    <name type="scientific">Rhododendron molle</name>
    <name type="common">Chinese azalea</name>
    <name type="synonym">Azalea mollis</name>
    <dbReference type="NCBI Taxonomy" id="49168"/>
    <lineage>
        <taxon>Eukaryota</taxon>
        <taxon>Viridiplantae</taxon>
        <taxon>Streptophyta</taxon>
        <taxon>Embryophyta</taxon>
        <taxon>Tracheophyta</taxon>
        <taxon>Spermatophyta</taxon>
        <taxon>Magnoliopsida</taxon>
        <taxon>eudicotyledons</taxon>
        <taxon>Gunneridae</taxon>
        <taxon>Pentapetalae</taxon>
        <taxon>asterids</taxon>
        <taxon>Ericales</taxon>
        <taxon>Ericaceae</taxon>
        <taxon>Ericoideae</taxon>
        <taxon>Rhodoreae</taxon>
        <taxon>Rhododendron</taxon>
    </lineage>
</organism>
<comment type="caution">
    <text evidence="1">The sequence shown here is derived from an EMBL/GenBank/DDBJ whole genome shotgun (WGS) entry which is preliminary data.</text>
</comment>
<dbReference type="Proteomes" id="UP001062846">
    <property type="component" value="Chromosome 11"/>
</dbReference>
<keyword evidence="2" id="KW-1185">Reference proteome</keyword>
<reference evidence="1" key="1">
    <citation type="submission" date="2022-02" db="EMBL/GenBank/DDBJ databases">
        <title>Plant Genome Project.</title>
        <authorList>
            <person name="Zhang R.-G."/>
        </authorList>
    </citation>
    <scope>NUCLEOTIDE SEQUENCE</scope>
    <source>
        <strain evidence="1">AT1</strain>
    </source>
</reference>
<accession>A0ACC0LTJ2</accession>
<dbReference type="EMBL" id="CM046398">
    <property type="protein sequence ID" value="KAI8531692.1"/>
    <property type="molecule type" value="Genomic_DNA"/>
</dbReference>
<name>A0ACC0LTJ2_RHOML</name>
<proteinExistence type="predicted"/>
<sequence>METWSGAAGAAPNLKTRVLVANYFTSRGKRRPSWPCPACQFFNEAGEGGGEVLRLIDKEKDDEEETAEEFREREKCIERLRAGCPGLYEPYPQVILPRCIFN</sequence>
<evidence type="ECO:0000313" key="1">
    <source>
        <dbReference type="EMBL" id="KAI8531692.1"/>
    </source>
</evidence>
<protein>
    <submittedName>
        <fullName evidence="1">Uncharacterized protein</fullName>
    </submittedName>
</protein>